<protein>
    <recommendedName>
        <fullName evidence="7">EamA domain-containing protein</fullName>
    </recommendedName>
</protein>
<evidence type="ECO:0000256" key="2">
    <source>
        <dbReference type="ARBA" id="ARBA00022692"/>
    </source>
</evidence>
<dbReference type="GO" id="GO:0016020">
    <property type="term" value="C:membrane"/>
    <property type="evidence" value="ECO:0007669"/>
    <property type="project" value="UniProtKB-SubCell"/>
</dbReference>
<keyword evidence="3 6" id="KW-1133">Transmembrane helix</keyword>
<feature type="region of interest" description="Disordered" evidence="5">
    <location>
        <begin position="408"/>
        <end position="427"/>
    </location>
</feature>
<evidence type="ECO:0000256" key="3">
    <source>
        <dbReference type="ARBA" id="ARBA00022989"/>
    </source>
</evidence>
<dbReference type="PANTHER" id="PTHR13146:SF0">
    <property type="entry name" value="SOLUTE CARRIER FAMILY 35 MEMBER F6"/>
    <property type="match status" value="1"/>
</dbReference>
<evidence type="ECO:0000313" key="8">
    <source>
        <dbReference type="EMBL" id="OZJ03471.1"/>
    </source>
</evidence>
<evidence type="ECO:0000256" key="5">
    <source>
        <dbReference type="SAM" id="MobiDB-lite"/>
    </source>
</evidence>
<comment type="subcellular location">
    <subcellularLocation>
        <location evidence="1">Membrane</location>
        <topology evidence="1">Multi-pass membrane protein</topology>
    </subcellularLocation>
</comment>
<dbReference type="AlphaFoldDB" id="A0A261XYR6"/>
<evidence type="ECO:0000256" key="1">
    <source>
        <dbReference type="ARBA" id="ARBA00004141"/>
    </source>
</evidence>
<evidence type="ECO:0000256" key="4">
    <source>
        <dbReference type="ARBA" id="ARBA00023136"/>
    </source>
</evidence>
<feature type="transmembrane region" description="Helical" evidence="6">
    <location>
        <begin position="326"/>
        <end position="347"/>
    </location>
</feature>
<keyword evidence="9" id="KW-1185">Reference proteome</keyword>
<sequence length="427" mass="47256">MTQPTISKTTILLIVAGMLTAGVCNTIFNKLQDMQCVANCDSPDPTQRKHFEQPLWQTLNMFIGETLCVFVLLAGHLRDKFAERQIQLSPNTPHLEDRLIPNNVEPSALDQLDASAIVDDTLPFIQHDNKLEELHGWKAVLFWIPTLCDMTATTTLQLMNVGLIYTTASVYQMLRGAVVIFTGLFSWIFLGRRITKQDWLSLVLVVGGVAIVGMSSIIFPTQTTKSSLDEDPDSPILPPPELDWTSVIGVLLVLGAQLFTASQFVIEEKLMVRFGVRPIKAVALEGIFGLLSVLIGMPILHFTLGQKYPGGYFDVPAGFHQIVDHPVIWLTVLGSCFSIAFFNFFGLSVTTQLKATARSIIDTCRTLFIWMVSIALGWEHFSSIQVIGFTILVLGTLIFNGVIGPKAKPQDQGDEHEPLMNGDEESH</sequence>
<keyword evidence="4 6" id="KW-0472">Membrane</keyword>
<dbReference type="EMBL" id="MVBO01000084">
    <property type="protein sequence ID" value="OZJ03471.1"/>
    <property type="molecule type" value="Genomic_DNA"/>
</dbReference>
<organism evidence="8 9">
    <name type="scientific">Bifiguratus adelaidae</name>
    <dbReference type="NCBI Taxonomy" id="1938954"/>
    <lineage>
        <taxon>Eukaryota</taxon>
        <taxon>Fungi</taxon>
        <taxon>Fungi incertae sedis</taxon>
        <taxon>Mucoromycota</taxon>
        <taxon>Mucoromycotina</taxon>
        <taxon>Endogonomycetes</taxon>
        <taxon>Endogonales</taxon>
        <taxon>Endogonales incertae sedis</taxon>
        <taxon>Bifiguratus</taxon>
    </lineage>
</organism>
<dbReference type="OrthoDB" id="29773at2759"/>
<feature type="transmembrane region" description="Helical" evidence="6">
    <location>
        <begin position="171"/>
        <end position="190"/>
    </location>
</feature>
<evidence type="ECO:0000259" key="7">
    <source>
        <dbReference type="Pfam" id="PF00892"/>
    </source>
</evidence>
<proteinExistence type="predicted"/>
<feature type="transmembrane region" description="Helical" evidence="6">
    <location>
        <begin position="140"/>
        <end position="165"/>
    </location>
</feature>
<evidence type="ECO:0000256" key="6">
    <source>
        <dbReference type="SAM" id="Phobius"/>
    </source>
</evidence>
<reference evidence="8 9" key="1">
    <citation type="journal article" date="2017" name="Mycologia">
        <title>Bifiguratus adelaidae, gen. et sp. nov., a new member of Mucoromycotina in endophytic and soil-dwelling habitats.</title>
        <authorList>
            <person name="Torres-Cruz T.J."/>
            <person name="Billingsley Tobias T.L."/>
            <person name="Almatruk M."/>
            <person name="Hesse C."/>
            <person name="Kuske C.R."/>
            <person name="Desiro A."/>
            <person name="Benucci G.M."/>
            <person name="Bonito G."/>
            <person name="Stajich J.E."/>
            <person name="Dunlap C."/>
            <person name="Arnold A.E."/>
            <person name="Porras-Alfaro A."/>
        </authorList>
    </citation>
    <scope>NUCLEOTIDE SEQUENCE [LARGE SCALE GENOMIC DNA]</scope>
    <source>
        <strain evidence="8 9">AZ0501</strain>
    </source>
</reference>
<feature type="transmembrane region" description="Helical" evidence="6">
    <location>
        <begin position="244"/>
        <end position="266"/>
    </location>
</feature>
<feature type="transmembrane region" description="Helical" evidence="6">
    <location>
        <begin position="55"/>
        <end position="75"/>
    </location>
</feature>
<dbReference type="PIRSF" id="PIRSF036436">
    <property type="entry name" value="UCP036436"/>
    <property type="match status" value="1"/>
</dbReference>
<dbReference type="InterPro" id="IPR012404">
    <property type="entry name" value="UCP036436"/>
</dbReference>
<evidence type="ECO:0000313" key="9">
    <source>
        <dbReference type="Proteomes" id="UP000242875"/>
    </source>
</evidence>
<dbReference type="InterPro" id="IPR000620">
    <property type="entry name" value="EamA_dom"/>
</dbReference>
<dbReference type="SUPFAM" id="SSF103481">
    <property type="entry name" value="Multidrug resistance efflux transporter EmrE"/>
    <property type="match status" value="1"/>
</dbReference>
<dbReference type="InterPro" id="IPR037185">
    <property type="entry name" value="EmrE-like"/>
</dbReference>
<dbReference type="Pfam" id="PF00892">
    <property type="entry name" value="EamA"/>
    <property type="match status" value="1"/>
</dbReference>
<dbReference type="Gene3D" id="1.10.3730.20">
    <property type="match status" value="1"/>
</dbReference>
<feature type="transmembrane region" description="Helical" evidence="6">
    <location>
        <begin position="9"/>
        <end position="28"/>
    </location>
</feature>
<feature type="domain" description="EamA" evidence="7">
    <location>
        <begin position="155"/>
        <end position="213"/>
    </location>
</feature>
<keyword evidence="2 6" id="KW-0812">Transmembrane</keyword>
<name>A0A261XYR6_9FUNG</name>
<feature type="transmembrane region" description="Helical" evidence="6">
    <location>
        <begin position="199"/>
        <end position="219"/>
    </location>
</feature>
<dbReference type="Proteomes" id="UP000242875">
    <property type="component" value="Unassembled WGS sequence"/>
</dbReference>
<feature type="transmembrane region" description="Helical" evidence="6">
    <location>
        <begin position="359"/>
        <end position="378"/>
    </location>
</feature>
<accession>A0A261XYR6</accession>
<dbReference type="PANTHER" id="PTHR13146">
    <property type="match status" value="1"/>
</dbReference>
<comment type="caution">
    <text evidence="8">The sequence shown here is derived from an EMBL/GenBank/DDBJ whole genome shotgun (WGS) entry which is preliminary data.</text>
</comment>
<feature type="transmembrane region" description="Helical" evidence="6">
    <location>
        <begin position="287"/>
        <end position="306"/>
    </location>
</feature>
<gene>
    <name evidence="8" type="ORF">BZG36_02747</name>
</gene>